<feature type="chain" id="PRO_5031513489" evidence="1">
    <location>
        <begin position="23"/>
        <end position="89"/>
    </location>
</feature>
<evidence type="ECO:0000313" key="3">
    <source>
        <dbReference type="Proteomes" id="UP000566663"/>
    </source>
</evidence>
<dbReference type="Proteomes" id="UP000566663">
    <property type="component" value="Unassembled WGS sequence"/>
</dbReference>
<organism evidence="2 3">
    <name type="scientific">Brevundimonas basaltis</name>
    <dbReference type="NCBI Taxonomy" id="472166"/>
    <lineage>
        <taxon>Bacteria</taxon>
        <taxon>Pseudomonadati</taxon>
        <taxon>Pseudomonadota</taxon>
        <taxon>Alphaproteobacteria</taxon>
        <taxon>Caulobacterales</taxon>
        <taxon>Caulobacteraceae</taxon>
        <taxon>Brevundimonas</taxon>
    </lineage>
</organism>
<reference evidence="2 3" key="1">
    <citation type="submission" date="2020-08" db="EMBL/GenBank/DDBJ databases">
        <title>Genomic Encyclopedia of Type Strains, Phase IV (KMG-IV): sequencing the most valuable type-strain genomes for metagenomic binning, comparative biology and taxonomic classification.</title>
        <authorList>
            <person name="Goeker M."/>
        </authorList>
    </citation>
    <scope>NUCLEOTIDE SEQUENCE [LARGE SCALE GENOMIC DNA]</scope>
    <source>
        <strain evidence="2 3">DSM 25335</strain>
    </source>
</reference>
<dbReference type="RefSeq" id="WP_183252602.1">
    <property type="nucleotide sequence ID" value="NZ_BAAAFF010000004.1"/>
</dbReference>
<dbReference type="EMBL" id="JACHFZ010000001">
    <property type="protein sequence ID" value="MBB5291352.1"/>
    <property type="molecule type" value="Genomic_DNA"/>
</dbReference>
<proteinExistence type="predicted"/>
<protein>
    <submittedName>
        <fullName evidence="2">Uncharacterized protein</fullName>
    </submittedName>
</protein>
<name>A0A7W8HWT0_9CAUL</name>
<dbReference type="AlphaFoldDB" id="A0A7W8HWT0"/>
<feature type="signal peptide" evidence="1">
    <location>
        <begin position="1"/>
        <end position="22"/>
    </location>
</feature>
<keyword evidence="1" id="KW-0732">Signal</keyword>
<evidence type="ECO:0000313" key="2">
    <source>
        <dbReference type="EMBL" id="MBB5291352.1"/>
    </source>
</evidence>
<gene>
    <name evidence="2" type="ORF">HNQ67_000848</name>
</gene>
<evidence type="ECO:0000256" key="1">
    <source>
        <dbReference type="SAM" id="SignalP"/>
    </source>
</evidence>
<comment type="caution">
    <text evidence="2">The sequence shown here is derived from an EMBL/GenBank/DDBJ whole genome shotgun (WGS) entry which is preliminary data.</text>
</comment>
<sequence length="89" mass="9945">MKMTIFTALSVAMLGAAVPVHAGDMTLSAPGATQAEACSTARQRIQSRYEDRYTRVTRMSPCDCSPRRNSAGRVYGYVCEIKFTYERRE</sequence>
<accession>A0A7W8HWT0</accession>
<keyword evidence="3" id="KW-1185">Reference proteome</keyword>